<proteinExistence type="predicted"/>
<sequence>MPFPLKIQPIDSNSSEGLVRNDPVKPVVKSRLKRLFERQFPSVLRISLADKPGVGEIQYNKDGSNDWEPSSVCLAKMVQNFIEESNEKQPASAAKCGRNRCNCFNGNCSDSSDDELDLFNGFGESVAAASSGDACEILKSLIPCASTTERNLLADTAKIVEKNKNCKLKDDCRKIVTDGLISLGYDASICKSHWEKSISYPAGEYEYIDVIVQGDRLLIDIEFRSEFEIARSTKNYRAVLQTLPSIFVGKPDRLQQIVYIVSDAAKQSLKKKGMHFPPWRKAEYMRSKWLSPHTRTLSVSCKSTESENEMASEKKASLITTKNFSGEFELNFGEKPLPSLSATDLDEDSSSAKGIFEEKIKVVVSEWQPPAVKPKSFRGGGKIVTVFQVLTTAARAISYAVWWSQNSEYHKICVTCVTRDNPPAWGRSLIPFYAKTTERRVLPFLRPSLHTVNEKPTRKRGLISSMLGWGKISKVARAGSSIDRTWTSIVAGLGEEAQGYDECE</sequence>
<accession>A0A9Q0GZS3</accession>
<keyword evidence="2" id="KW-1185">Reference proteome</keyword>
<reference evidence="1" key="1">
    <citation type="journal article" date="2023" name="Plant J.">
        <title>The genome of the king protea, Protea cynaroides.</title>
        <authorList>
            <person name="Chang J."/>
            <person name="Duong T.A."/>
            <person name="Schoeman C."/>
            <person name="Ma X."/>
            <person name="Roodt D."/>
            <person name="Barker N."/>
            <person name="Li Z."/>
            <person name="Van de Peer Y."/>
            <person name="Mizrachi E."/>
        </authorList>
    </citation>
    <scope>NUCLEOTIDE SEQUENCE</scope>
    <source>
        <tissue evidence="1">Young leaves</tissue>
    </source>
</reference>
<dbReference type="EMBL" id="JAMYWD010000011">
    <property type="protein sequence ID" value="KAJ4957232.1"/>
    <property type="molecule type" value="Genomic_DNA"/>
</dbReference>
<evidence type="ECO:0000313" key="1">
    <source>
        <dbReference type="EMBL" id="KAJ4957232.1"/>
    </source>
</evidence>
<dbReference type="PANTHER" id="PTHR31579">
    <property type="entry name" value="OS03G0796600 PROTEIN"/>
    <property type="match status" value="1"/>
</dbReference>
<dbReference type="AlphaFoldDB" id="A0A9Q0GZS3"/>
<dbReference type="PANTHER" id="PTHR31579:SF1">
    <property type="entry name" value="OS03G0796600 PROTEIN"/>
    <property type="match status" value="1"/>
</dbReference>
<dbReference type="NCBIfam" id="TIGR01615">
    <property type="entry name" value="A_thal_3542"/>
    <property type="match status" value="1"/>
</dbReference>
<evidence type="ECO:0000313" key="2">
    <source>
        <dbReference type="Proteomes" id="UP001141806"/>
    </source>
</evidence>
<name>A0A9Q0GZS3_9MAGN</name>
<dbReference type="OrthoDB" id="691424at2759"/>
<dbReference type="Proteomes" id="UP001141806">
    <property type="component" value="Unassembled WGS sequence"/>
</dbReference>
<dbReference type="InterPro" id="IPR006502">
    <property type="entry name" value="PDDEXK-like"/>
</dbReference>
<protein>
    <submittedName>
        <fullName evidence="1">Uncharacterized protein</fullName>
    </submittedName>
</protein>
<organism evidence="1 2">
    <name type="scientific">Protea cynaroides</name>
    <dbReference type="NCBI Taxonomy" id="273540"/>
    <lineage>
        <taxon>Eukaryota</taxon>
        <taxon>Viridiplantae</taxon>
        <taxon>Streptophyta</taxon>
        <taxon>Embryophyta</taxon>
        <taxon>Tracheophyta</taxon>
        <taxon>Spermatophyta</taxon>
        <taxon>Magnoliopsida</taxon>
        <taxon>Proteales</taxon>
        <taxon>Proteaceae</taxon>
        <taxon>Protea</taxon>
    </lineage>
</organism>
<dbReference type="Pfam" id="PF04720">
    <property type="entry name" value="PDDEXK_6"/>
    <property type="match status" value="1"/>
</dbReference>
<comment type="caution">
    <text evidence="1">The sequence shown here is derived from an EMBL/GenBank/DDBJ whole genome shotgun (WGS) entry which is preliminary data.</text>
</comment>
<gene>
    <name evidence="1" type="ORF">NE237_014015</name>
</gene>